<evidence type="ECO:0000313" key="2">
    <source>
        <dbReference type="EMBL" id="OAQ36814.1"/>
    </source>
</evidence>
<feature type="coiled-coil region" evidence="1">
    <location>
        <begin position="199"/>
        <end position="227"/>
    </location>
</feature>
<evidence type="ECO:0008006" key="4">
    <source>
        <dbReference type="Google" id="ProtNLM"/>
    </source>
</evidence>
<organism evidence="2 3">
    <name type="scientific">Linnemannia elongata AG-77</name>
    <dbReference type="NCBI Taxonomy" id="1314771"/>
    <lineage>
        <taxon>Eukaryota</taxon>
        <taxon>Fungi</taxon>
        <taxon>Fungi incertae sedis</taxon>
        <taxon>Mucoromycota</taxon>
        <taxon>Mortierellomycotina</taxon>
        <taxon>Mortierellomycetes</taxon>
        <taxon>Mortierellales</taxon>
        <taxon>Mortierellaceae</taxon>
        <taxon>Linnemannia</taxon>
    </lineage>
</organism>
<accession>A0A197KKQ9</accession>
<protein>
    <recommendedName>
        <fullName evidence="4">RNI-like protein</fullName>
    </recommendedName>
</protein>
<dbReference type="Proteomes" id="UP000078512">
    <property type="component" value="Unassembled WGS sequence"/>
</dbReference>
<keyword evidence="1" id="KW-0175">Coiled coil</keyword>
<sequence>MTPHQRFQHDERVELLPPRKDKTTDELYIREKDVQRVFPGATLFKVNGVVLYYLEDENEEEYEPKRIGYYPDDVIEVVIPVLALTPTTPPADLSGRIMAQTGRRNFGPPTPMVLSTEGVEFLMSNLSLRPYPVHPSTLARSATYSLERSTPSLPSSSTAIARQIVSTIRPMAALSAIATDITHIQQQITQSTDQQSAHHQQLLEQLVQLLKEQAASKRRDEQLLREQSESKLREEQILAKQQETVDRLTVAQQHIEAILVQNYELHEYPIPRLFVILPDAYERWDPRNFMTERFRLFFLCECGDHCNPSTGSRTTSGQLAIAAADSSTCVSVRNSIHLANHDGYELSRPTEFFDRYGPYVLGMLRILKHCLAVAAVAAPAVALAESGVKDAMDGVKSISERTIMAVDMSIDFLEQKLDKNAAGEGISETKAASPEEDMFSGLAALEGADLRRLDTFLRKKDADKILGNLYRITTEAGHVKWVCLHHYRQVYRETAMASFLQCVETNGGKYDAQIGKVTITLKSSIAAKDFFSRLSTQAPAVTGLRVTLDWSFGSADLAMLVDKIAQSNICDFELDLQETPEQTPIPSLMRPGKGRYHSLLGLLSNTKIKHLAFVGVCFIGPRTSSLPKSHRLSLIQSFQYGMINGFDDTRLAEIISLCPGLVDVKLGAIPYGSHNIPKVDRALASLSNLKILHRYYLYDDRNVEIKDSTAPYGTVALRELMDLGMAYPTGGPTGLLEAAIQRSAATLEVLILLSETYRRFLDLAQICDMPLSTTHISGLPFLRLTHLELFVDMTADSLDLMALLLPSLSLIHLGVDEDTCSLLSKVSLVSLRSLCVRNVENAFLEPFYHRVLSSSTSCQIQKLRLHKVATSQGLANILSELPLRRMHLSDSKGENVLEMVLPRLNLSQLQVLIVDYHKFSPEMEAVLASRSTEFTDEFVLQLAHENKLKTGEAETLNPRKTQGTLKRLPRNRIRISLIISSTTISSSPRFPVHDPKLHGQVVYELNLLRHRQEFSNNSCDYQLEKPKFKANQSNGQKPGNLPSQFRFATFSGDF</sequence>
<gene>
    <name evidence="2" type="ORF">K457DRAFT_27013</name>
</gene>
<keyword evidence="3" id="KW-1185">Reference proteome</keyword>
<name>A0A197KKQ9_9FUNG</name>
<dbReference type="EMBL" id="KV442011">
    <property type="protein sequence ID" value="OAQ36814.1"/>
    <property type="molecule type" value="Genomic_DNA"/>
</dbReference>
<dbReference type="AlphaFoldDB" id="A0A197KKQ9"/>
<dbReference type="OrthoDB" id="2432435at2759"/>
<reference evidence="2 3" key="1">
    <citation type="submission" date="2016-05" db="EMBL/GenBank/DDBJ databases">
        <title>Genome sequencing reveals origins of a unique bacterial endosymbiosis in the earliest lineages of terrestrial Fungi.</title>
        <authorList>
            <consortium name="DOE Joint Genome Institute"/>
            <person name="Uehling J."/>
            <person name="Gryganskyi A."/>
            <person name="Hameed K."/>
            <person name="Tschaplinski T."/>
            <person name="Misztal P."/>
            <person name="Wu S."/>
            <person name="Desiro A."/>
            <person name="Vande Pol N."/>
            <person name="Du Z.-Y."/>
            <person name="Zienkiewicz A."/>
            <person name="Zienkiewicz K."/>
            <person name="Morin E."/>
            <person name="Tisserant E."/>
            <person name="Splivallo R."/>
            <person name="Hainaut M."/>
            <person name="Henrissat B."/>
            <person name="Ohm R."/>
            <person name="Kuo A."/>
            <person name="Yan J."/>
            <person name="Lipzen A."/>
            <person name="Nolan M."/>
            <person name="Labutti K."/>
            <person name="Barry K."/>
            <person name="Goldstein A."/>
            <person name="Labbe J."/>
            <person name="Schadt C."/>
            <person name="Tuskan G."/>
            <person name="Grigoriev I."/>
            <person name="Martin F."/>
            <person name="Vilgalys R."/>
            <person name="Bonito G."/>
        </authorList>
    </citation>
    <scope>NUCLEOTIDE SEQUENCE [LARGE SCALE GENOMIC DNA]</scope>
    <source>
        <strain evidence="2 3">AG-77</strain>
    </source>
</reference>
<evidence type="ECO:0000256" key="1">
    <source>
        <dbReference type="SAM" id="Coils"/>
    </source>
</evidence>
<evidence type="ECO:0000313" key="3">
    <source>
        <dbReference type="Proteomes" id="UP000078512"/>
    </source>
</evidence>
<proteinExistence type="predicted"/>